<evidence type="ECO:0000313" key="1">
    <source>
        <dbReference type="EMBL" id="QHB99576.1"/>
    </source>
</evidence>
<gene>
    <name evidence="1" type="ORF">EK0264_04275</name>
</gene>
<protein>
    <submittedName>
        <fullName evidence="1">Uncharacterized protein</fullName>
    </submittedName>
</protein>
<dbReference type="AlphaFoldDB" id="A0A7L4YM00"/>
<dbReference type="Proteomes" id="UP000463857">
    <property type="component" value="Chromosome"/>
</dbReference>
<proteinExistence type="predicted"/>
<dbReference type="EMBL" id="CP047156">
    <property type="protein sequence ID" value="QHB99576.1"/>
    <property type="molecule type" value="Genomic_DNA"/>
</dbReference>
<sequence length="228" mass="24466">MKFAPLPDYQAADWIRRGRVAEVGTVDSLVPRVFEKYLVIPHPIWAQARASVRWSDVAARAGLDLADVPRPSRRVAELPSEVTKRLPIETSEVRLSGPDPGHLPTGVIVPLIEVLGGGDLQTSTVFATWDGWGARTPAMSAGAHVSIGSRGWYLLQAPLAMAAVGFVDGPVNQGLGPGMWWPVDRSWIVISDVDLEASYVGCSTTAADELLASDIECFLVAPDATVWG</sequence>
<dbReference type="RefSeq" id="WP_159543273.1">
    <property type="nucleotide sequence ID" value="NZ_CP047156.1"/>
</dbReference>
<dbReference type="OrthoDB" id="2426596at2"/>
<dbReference type="KEGG" id="eke:EK0264_04275"/>
<keyword evidence="2" id="KW-1185">Reference proteome</keyword>
<dbReference type="InParanoid" id="A0A7L4YM00"/>
<accession>A0A7L4YM00</accession>
<evidence type="ECO:0000313" key="2">
    <source>
        <dbReference type="Proteomes" id="UP000463857"/>
    </source>
</evidence>
<reference evidence="1 2" key="1">
    <citation type="journal article" date="2018" name="Int. J. Syst. Evol. Microbiol.">
        <title>Epidermidibacterium keratini gen. nov., sp. nov., a member of the family Sporichthyaceae, isolated from keratin epidermis.</title>
        <authorList>
            <person name="Lee D.G."/>
            <person name="Trujillo M.E."/>
            <person name="Kang S."/>
            <person name="Nam J.J."/>
            <person name="Kim Y.J."/>
        </authorList>
    </citation>
    <scope>NUCLEOTIDE SEQUENCE [LARGE SCALE GENOMIC DNA]</scope>
    <source>
        <strain evidence="1 2">EPI-7</strain>
    </source>
</reference>
<organism evidence="1 2">
    <name type="scientific">Epidermidibacterium keratini</name>
    <dbReference type="NCBI Taxonomy" id="1891644"/>
    <lineage>
        <taxon>Bacteria</taxon>
        <taxon>Bacillati</taxon>
        <taxon>Actinomycetota</taxon>
        <taxon>Actinomycetes</taxon>
        <taxon>Sporichthyales</taxon>
        <taxon>Sporichthyaceae</taxon>
        <taxon>Epidermidibacterium</taxon>
    </lineage>
</organism>
<name>A0A7L4YM00_9ACTN</name>